<dbReference type="EMBL" id="JAHQIW010001000">
    <property type="protein sequence ID" value="KAJ1351079.1"/>
    <property type="molecule type" value="Genomic_DNA"/>
</dbReference>
<sequence>MDSRTQPVEKLHFAALIMLGIIIANDDNCHAAVIISHQLLPILVRSLSLTTSPLNDVRVERLNSMAWELSHWSAERL</sequence>
<reference evidence="1" key="1">
    <citation type="submission" date="2021-06" db="EMBL/GenBank/DDBJ databases">
        <title>Parelaphostrongylus tenuis whole genome reference sequence.</title>
        <authorList>
            <person name="Garwood T.J."/>
            <person name="Larsen P.A."/>
            <person name="Fountain-Jones N.M."/>
            <person name="Garbe J.R."/>
            <person name="Macchietto M.G."/>
            <person name="Kania S.A."/>
            <person name="Gerhold R.W."/>
            <person name="Richards J.E."/>
            <person name="Wolf T.M."/>
        </authorList>
    </citation>
    <scope>NUCLEOTIDE SEQUENCE</scope>
    <source>
        <strain evidence="1">MNPRO001-30</strain>
        <tissue evidence="1">Meninges</tissue>
    </source>
</reference>
<dbReference type="AlphaFoldDB" id="A0AAD5MNZ8"/>
<proteinExistence type="predicted"/>
<accession>A0AAD5MNZ8</accession>
<gene>
    <name evidence="1" type="ORF">KIN20_007023</name>
</gene>
<protein>
    <submittedName>
        <fullName evidence="1">Uncharacterized protein</fullName>
    </submittedName>
</protein>
<dbReference type="Proteomes" id="UP001196413">
    <property type="component" value="Unassembled WGS sequence"/>
</dbReference>
<evidence type="ECO:0000313" key="2">
    <source>
        <dbReference type="Proteomes" id="UP001196413"/>
    </source>
</evidence>
<comment type="caution">
    <text evidence="1">The sequence shown here is derived from an EMBL/GenBank/DDBJ whole genome shotgun (WGS) entry which is preliminary data.</text>
</comment>
<name>A0AAD5MNZ8_PARTN</name>
<keyword evidence="2" id="KW-1185">Reference proteome</keyword>
<organism evidence="1 2">
    <name type="scientific">Parelaphostrongylus tenuis</name>
    <name type="common">Meningeal worm</name>
    <dbReference type="NCBI Taxonomy" id="148309"/>
    <lineage>
        <taxon>Eukaryota</taxon>
        <taxon>Metazoa</taxon>
        <taxon>Ecdysozoa</taxon>
        <taxon>Nematoda</taxon>
        <taxon>Chromadorea</taxon>
        <taxon>Rhabditida</taxon>
        <taxon>Rhabditina</taxon>
        <taxon>Rhabditomorpha</taxon>
        <taxon>Strongyloidea</taxon>
        <taxon>Metastrongylidae</taxon>
        <taxon>Parelaphostrongylus</taxon>
    </lineage>
</organism>
<evidence type="ECO:0000313" key="1">
    <source>
        <dbReference type="EMBL" id="KAJ1351079.1"/>
    </source>
</evidence>